<evidence type="ECO:0000256" key="2">
    <source>
        <dbReference type="SAM" id="Phobius"/>
    </source>
</evidence>
<evidence type="ECO:0008006" key="5">
    <source>
        <dbReference type="Google" id="ProtNLM"/>
    </source>
</evidence>
<keyword evidence="2" id="KW-1133">Transmembrane helix</keyword>
<evidence type="ECO:0000313" key="4">
    <source>
        <dbReference type="Proteomes" id="UP000836841"/>
    </source>
</evidence>
<evidence type="ECO:0000313" key="3">
    <source>
        <dbReference type="EMBL" id="CAH2043079.1"/>
    </source>
</evidence>
<dbReference type="PANTHER" id="PTHR35490:SF7">
    <property type="entry name" value="NETRIN RECEPTOR DCC"/>
    <property type="match status" value="1"/>
</dbReference>
<evidence type="ECO:0000256" key="1">
    <source>
        <dbReference type="SAM" id="MobiDB-lite"/>
    </source>
</evidence>
<keyword evidence="4" id="KW-1185">Reference proteome</keyword>
<dbReference type="Proteomes" id="UP000836841">
    <property type="component" value="Chromosome 2"/>
</dbReference>
<keyword evidence="2" id="KW-0812">Transmembrane</keyword>
<sequence length="476" mass="52661">MMSSQCIATPLPSLLPPPECAFQFPLLRRLRDCDLLDIDSGDFVRFVYCLCSFLTMPTSSAAALDRSLMPGDSKSHEIPSTKAFHSISNADNGESNQSKEEAFTRPHLYATPKEVPLPYSPSSSPPSPYIINHKARGPGGLLKSSSEVDVEATTTSLRKSSSLSLLIGEAVAEGHTKGVPERPVWDCSPPRGRLLNEKSASHTSNGGTGSNNADNGVEWESYLLESVRIRANKEFYNKGQSVSFTANTELEDDAGAQNSQKLSSSGGEFYDAFDELSSDSGTPSSVNNIEREARGMRLSLLMETERRRQAEETVEQMQVHWRRLREQLAHVGLFVPLDPTSSQYSINIADELRCQLHIARFVSNSLGNDLAKAEVEMEMESHLEAKNFEITRLSDRLHYYETVNQEMSQRNQEAIEMARRDGQKRKRRQRWIWGSIAATIMLGGAVLAWPYLPTAISSSDAAQPTAVGDEAKLQAL</sequence>
<accession>A0AAU9RJ64</accession>
<name>A0AAU9RJ64_THLAR</name>
<dbReference type="PANTHER" id="PTHR35490">
    <property type="entry name" value="BACTERIOPHAGE N4 ADSORPTION B PROTEIN"/>
    <property type="match status" value="1"/>
</dbReference>
<keyword evidence="2" id="KW-0472">Membrane</keyword>
<reference evidence="3 4" key="1">
    <citation type="submission" date="2022-03" db="EMBL/GenBank/DDBJ databases">
        <authorList>
            <person name="Nunn A."/>
            <person name="Chopra R."/>
            <person name="Nunn A."/>
            <person name="Contreras Garrido A."/>
        </authorList>
    </citation>
    <scope>NUCLEOTIDE SEQUENCE [LARGE SCALE GENOMIC DNA]</scope>
</reference>
<feature type="compositionally biased region" description="Polar residues" evidence="1">
    <location>
        <begin position="201"/>
        <end position="214"/>
    </location>
</feature>
<organism evidence="3 4">
    <name type="scientific">Thlaspi arvense</name>
    <name type="common">Field penny-cress</name>
    <dbReference type="NCBI Taxonomy" id="13288"/>
    <lineage>
        <taxon>Eukaryota</taxon>
        <taxon>Viridiplantae</taxon>
        <taxon>Streptophyta</taxon>
        <taxon>Embryophyta</taxon>
        <taxon>Tracheophyta</taxon>
        <taxon>Spermatophyta</taxon>
        <taxon>Magnoliopsida</taxon>
        <taxon>eudicotyledons</taxon>
        <taxon>Gunneridae</taxon>
        <taxon>Pentapetalae</taxon>
        <taxon>rosids</taxon>
        <taxon>malvids</taxon>
        <taxon>Brassicales</taxon>
        <taxon>Brassicaceae</taxon>
        <taxon>Thlaspideae</taxon>
        <taxon>Thlaspi</taxon>
    </lineage>
</organism>
<feature type="region of interest" description="Disordered" evidence="1">
    <location>
        <begin position="177"/>
        <end position="215"/>
    </location>
</feature>
<protein>
    <recommendedName>
        <fullName evidence="5">Netrin receptor DCC</fullName>
    </recommendedName>
</protein>
<dbReference type="EMBL" id="OU466858">
    <property type="protein sequence ID" value="CAH2043079.1"/>
    <property type="molecule type" value="Genomic_DNA"/>
</dbReference>
<feature type="transmembrane region" description="Helical" evidence="2">
    <location>
        <begin position="431"/>
        <end position="452"/>
    </location>
</feature>
<dbReference type="AlphaFoldDB" id="A0AAU9RJ64"/>
<gene>
    <name evidence="3" type="ORF">TAV2_LOCUS7738</name>
</gene>
<proteinExistence type="predicted"/>